<evidence type="ECO:0000313" key="7">
    <source>
        <dbReference type="Proteomes" id="UP000250235"/>
    </source>
</evidence>
<evidence type="ECO:0000256" key="2">
    <source>
        <dbReference type="PROSITE-ProRule" id="PRU00176"/>
    </source>
</evidence>
<dbReference type="InterPro" id="IPR035979">
    <property type="entry name" value="RBD_domain_sf"/>
</dbReference>
<organism evidence="6 7">
    <name type="scientific">Dorcoceras hygrometricum</name>
    <dbReference type="NCBI Taxonomy" id="472368"/>
    <lineage>
        <taxon>Eukaryota</taxon>
        <taxon>Viridiplantae</taxon>
        <taxon>Streptophyta</taxon>
        <taxon>Embryophyta</taxon>
        <taxon>Tracheophyta</taxon>
        <taxon>Spermatophyta</taxon>
        <taxon>Magnoliopsida</taxon>
        <taxon>eudicotyledons</taxon>
        <taxon>Gunneridae</taxon>
        <taxon>Pentapetalae</taxon>
        <taxon>asterids</taxon>
        <taxon>lamiids</taxon>
        <taxon>Lamiales</taxon>
        <taxon>Gesneriaceae</taxon>
        <taxon>Didymocarpoideae</taxon>
        <taxon>Trichosporeae</taxon>
        <taxon>Loxocarpinae</taxon>
        <taxon>Dorcoceras</taxon>
    </lineage>
</organism>
<feature type="compositionally biased region" description="Basic and acidic residues" evidence="3">
    <location>
        <begin position="290"/>
        <end position="316"/>
    </location>
</feature>
<proteinExistence type="predicted"/>
<feature type="region of interest" description="Disordered" evidence="3">
    <location>
        <begin position="97"/>
        <end position="123"/>
    </location>
</feature>
<gene>
    <name evidence="6" type="ORF">F511_03223</name>
</gene>
<dbReference type="PROSITE" id="PS50158">
    <property type="entry name" value="ZF_CCHC"/>
    <property type="match status" value="1"/>
</dbReference>
<keyword evidence="1" id="KW-0862">Zinc</keyword>
<feature type="region of interest" description="Disordered" evidence="3">
    <location>
        <begin position="259"/>
        <end position="399"/>
    </location>
</feature>
<accession>A0A2Z7B363</accession>
<feature type="compositionally biased region" description="Polar residues" evidence="3">
    <location>
        <begin position="388"/>
        <end position="399"/>
    </location>
</feature>
<dbReference type="GO" id="GO:0003723">
    <property type="term" value="F:RNA binding"/>
    <property type="evidence" value="ECO:0007669"/>
    <property type="project" value="UniProtKB-UniRule"/>
</dbReference>
<feature type="compositionally biased region" description="Low complexity" evidence="3">
    <location>
        <begin position="338"/>
        <end position="364"/>
    </location>
</feature>
<dbReference type="OrthoDB" id="5970at2759"/>
<dbReference type="Pfam" id="PF00076">
    <property type="entry name" value="RRM_1"/>
    <property type="match status" value="1"/>
</dbReference>
<dbReference type="SUPFAM" id="SSF57756">
    <property type="entry name" value="Retrovirus zinc finger-like domains"/>
    <property type="match status" value="1"/>
</dbReference>
<dbReference type="InterPro" id="IPR001878">
    <property type="entry name" value="Znf_CCHC"/>
</dbReference>
<dbReference type="InterPro" id="IPR000504">
    <property type="entry name" value="RRM_dom"/>
</dbReference>
<evidence type="ECO:0000256" key="3">
    <source>
        <dbReference type="SAM" id="MobiDB-lite"/>
    </source>
</evidence>
<sequence>MSLHLGNISPHIRRDELERVFRRFGKCTIRVVDKYGFVVFDYPASAEKALKSLRGKRICGEAITISWSKRQPRVWPGHPRGGKFYEPPVRRHLVNKSVDQRLEPNNQEGNKMDYEQEDGQSKNVDSSYLADELHGYHPDDLKGYAGEKDHAFSNDNLDVGVGKNHLDVDSWREQVVDVNGFENAMEFDRYEPRESDDEKDQGEYDHASPSDGSPAARKSNERLGTEKNGKSKFQKTCYTCGEVGHKMNVCPLLRSRSQGRLHGRSDLPPMRLQESNREPSTSRSCRRLLRRGDSPFRRITPDFRGKKRSSREYENHVKHHSKRARGLLSSSIHHRTSSRSQSLSRSLRSLSQSPSNSKFKSVSSGNNIQSFSLRPSSCHSGSKGLESRSATRSMSPTSSAFAVGRVRDLSSSQNSKPANTKDLIVKVAGLVNSKNSLEHWDERSGVASFNTEKITAAMENEHEAGPSKLDKEKMRKDLLERSDAHCESATKVSGSLFESNVPRPEDDYSSAGYLLSRRLKDVQGSQPKDLVLEDISTPGPCITSGTNAVSSVSMSSQEICMVLKHYGLWHPEENGNDMPVETYFGSARLWPWEIIYYRRMKKDHNTGDRKGSLIG</sequence>
<name>A0A2Z7B363_9LAMI</name>
<dbReference type="PROSITE" id="PS50102">
    <property type="entry name" value="RRM"/>
    <property type="match status" value="1"/>
</dbReference>
<dbReference type="SUPFAM" id="SSF54928">
    <property type="entry name" value="RNA-binding domain, RBD"/>
    <property type="match status" value="1"/>
</dbReference>
<evidence type="ECO:0000256" key="1">
    <source>
        <dbReference type="PROSITE-ProRule" id="PRU00047"/>
    </source>
</evidence>
<keyword evidence="7" id="KW-1185">Reference proteome</keyword>
<feature type="domain" description="CCHC-type" evidence="5">
    <location>
        <begin position="237"/>
        <end position="251"/>
    </location>
</feature>
<dbReference type="AlphaFoldDB" id="A0A2Z7B363"/>
<protein>
    <submittedName>
        <fullName evidence="6">Splicing factor, arginine/serine-rich</fullName>
    </submittedName>
</protein>
<keyword evidence="1" id="KW-0863">Zinc-finger</keyword>
<dbReference type="CDD" id="cd00590">
    <property type="entry name" value="RRM_SF"/>
    <property type="match status" value="1"/>
</dbReference>
<feature type="domain" description="RRM" evidence="4">
    <location>
        <begin position="1"/>
        <end position="70"/>
    </location>
</feature>
<dbReference type="Proteomes" id="UP000250235">
    <property type="component" value="Unassembled WGS sequence"/>
</dbReference>
<dbReference type="GO" id="GO:0008270">
    <property type="term" value="F:zinc ion binding"/>
    <property type="evidence" value="ECO:0007669"/>
    <property type="project" value="UniProtKB-KW"/>
</dbReference>
<evidence type="ECO:0000259" key="5">
    <source>
        <dbReference type="PROSITE" id="PS50158"/>
    </source>
</evidence>
<evidence type="ECO:0000313" key="6">
    <source>
        <dbReference type="EMBL" id="KZV28420.1"/>
    </source>
</evidence>
<feature type="compositionally biased region" description="Basic and acidic residues" evidence="3">
    <location>
        <begin position="218"/>
        <end position="229"/>
    </location>
</feature>
<reference evidence="6 7" key="1">
    <citation type="journal article" date="2015" name="Proc. Natl. Acad. Sci. U.S.A.">
        <title>The resurrection genome of Boea hygrometrica: A blueprint for survival of dehydration.</title>
        <authorList>
            <person name="Xiao L."/>
            <person name="Yang G."/>
            <person name="Zhang L."/>
            <person name="Yang X."/>
            <person name="Zhao S."/>
            <person name="Ji Z."/>
            <person name="Zhou Q."/>
            <person name="Hu M."/>
            <person name="Wang Y."/>
            <person name="Chen M."/>
            <person name="Xu Y."/>
            <person name="Jin H."/>
            <person name="Xiao X."/>
            <person name="Hu G."/>
            <person name="Bao F."/>
            <person name="Hu Y."/>
            <person name="Wan P."/>
            <person name="Li L."/>
            <person name="Deng X."/>
            <person name="Kuang T."/>
            <person name="Xiang C."/>
            <person name="Zhu J.K."/>
            <person name="Oliver M.J."/>
            <person name="He Y."/>
        </authorList>
    </citation>
    <scope>NUCLEOTIDE SEQUENCE [LARGE SCALE GENOMIC DNA]</scope>
    <source>
        <strain evidence="7">cv. XS01</strain>
    </source>
</reference>
<dbReference type="EMBL" id="KV010132">
    <property type="protein sequence ID" value="KZV28420.1"/>
    <property type="molecule type" value="Genomic_DNA"/>
</dbReference>
<dbReference type="Gene3D" id="3.30.70.330">
    <property type="match status" value="1"/>
</dbReference>
<dbReference type="Pfam" id="PF00098">
    <property type="entry name" value="zf-CCHC"/>
    <property type="match status" value="1"/>
</dbReference>
<feature type="region of interest" description="Disordered" evidence="3">
    <location>
        <begin position="186"/>
        <end position="230"/>
    </location>
</feature>
<evidence type="ECO:0000259" key="4">
    <source>
        <dbReference type="PROSITE" id="PS50102"/>
    </source>
</evidence>
<dbReference type="InterPro" id="IPR036875">
    <property type="entry name" value="Znf_CCHC_sf"/>
</dbReference>
<keyword evidence="2" id="KW-0694">RNA-binding</keyword>
<dbReference type="InterPro" id="IPR012677">
    <property type="entry name" value="Nucleotide-bd_a/b_plait_sf"/>
</dbReference>
<keyword evidence="1" id="KW-0479">Metal-binding</keyword>
<dbReference type="PANTHER" id="PTHR48038:SF2">
    <property type="entry name" value="OS02G0536400 PROTEIN"/>
    <property type="match status" value="1"/>
</dbReference>
<dbReference type="PANTHER" id="PTHR48038">
    <property type="entry name" value="RIBONUCLEOPROTEIN RB97D"/>
    <property type="match status" value="1"/>
</dbReference>
<dbReference type="SMART" id="SM00343">
    <property type="entry name" value="ZnF_C2HC"/>
    <property type="match status" value="1"/>
</dbReference>
<dbReference type="SMART" id="SM00360">
    <property type="entry name" value="RRM"/>
    <property type="match status" value="1"/>
</dbReference>
<feature type="compositionally biased region" description="Polar residues" evidence="3">
    <location>
        <begin position="365"/>
        <end position="380"/>
    </location>
</feature>